<organism evidence="3 4">
    <name type="scientific">Geoalkalibacter subterraneus</name>
    <dbReference type="NCBI Taxonomy" id="483547"/>
    <lineage>
        <taxon>Bacteria</taxon>
        <taxon>Pseudomonadati</taxon>
        <taxon>Thermodesulfobacteriota</taxon>
        <taxon>Desulfuromonadia</taxon>
        <taxon>Desulfuromonadales</taxon>
        <taxon>Geoalkalibacteraceae</taxon>
        <taxon>Geoalkalibacter</taxon>
    </lineage>
</organism>
<dbReference type="Pfam" id="PF13360">
    <property type="entry name" value="PQQ_2"/>
    <property type="match status" value="2"/>
</dbReference>
<dbReference type="HOGENOM" id="CLU_436639_0_0_7"/>
<evidence type="ECO:0000313" key="4">
    <source>
        <dbReference type="Proteomes" id="UP000035036"/>
    </source>
</evidence>
<dbReference type="Gene3D" id="2.160.20.10">
    <property type="entry name" value="Single-stranded right-handed beta-helix, Pectin lyase-like"/>
    <property type="match status" value="1"/>
</dbReference>
<dbReference type="InterPro" id="IPR018391">
    <property type="entry name" value="PQQ_b-propeller_rpt"/>
</dbReference>
<reference evidence="3 4" key="1">
    <citation type="journal article" date="2015" name="Genome Announc.">
        <title>Genomes of Geoalkalibacter ferrihydriticus Z-0531T and Geoalkalibacter subterraneus Red1T, Two Haloalkaliphilic Metal-Reducing Deltaproteobacteria.</title>
        <authorList>
            <person name="Badalamenti J.P."/>
            <person name="Krajmalnik-Brown R."/>
            <person name="Torres C.I."/>
            <person name="Bond D.R."/>
        </authorList>
    </citation>
    <scope>NUCLEOTIDE SEQUENCE [LARGE SCALE GENOMIC DNA]</scope>
    <source>
        <strain evidence="3 4">Red1</strain>
    </source>
</reference>
<feature type="domain" description="Periplasmic copper-binding protein NosD beta helix" evidence="1">
    <location>
        <begin position="123"/>
        <end position="230"/>
    </location>
</feature>
<dbReference type="InterPro" id="IPR012334">
    <property type="entry name" value="Pectin_lyas_fold"/>
</dbReference>
<dbReference type="EMBL" id="CP010311">
    <property type="protein sequence ID" value="AJF07106.1"/>
    <property type="molecule type" value="Genomic_DNA"/>
</dbReference>
<feature type="domain" description="Pyrrolo-quinoline quinone repeat" evidence="2">
    <location>
        <begin position="296"/>
        <end position="428"/>
    </location>
</feature>
<feature type="domain" description="Pyrrolo-quinoline quinone repeat" evidence="2">
    <location>
        <begin position="447"/>
        <end position="548"/>
    </location>
</feature>
<name>A0A0B5FU35_9BACT</name>
<proteinExistence type="predicted"/>
<dbReference type="PANTHER" id="PTHR34512">
    <property type="entry name" value="CELL SURFACE PROTEIN"/>
    <property type="match status" value="1"/>
</dbReference>
<evidence type="ECO:0000313" key="3">
    <source>
        <dbReference type="EMBL" id="AJF07106.1"/>
    </source>
</evidence>
<dbReference type="STRING" id="483547.GSUB_11785"/>
<dbReference type="AlphaFoldDB" id="A0A0B5FU35"/>
<dbReference type="KEGG" id="gsb:GSUB_11785"/>
<dbReference type="Pfam" id="PF05048">
    <property type="entry name" value="NosD"/>
    <property type="match status" value="1"/>
</dbReference>
<dbReference type="InterPro" id="IPR011050">
    <property type="entry name" value="Pectin_lyase_fold/virulence"/>
</dbReference>
<dbReference type="InterPro" id="IPR002372">
    <property type="entry name" value="PQQ_rpt_dom"/>
</dbReference>
<dbReference type="SUPFAM" id="SSF50998">
    <property type="entry name" value="Quinoprotein alcohol dehydrogenase-like"/>
    <property type="match status" value="2"/>
</dbReference>
<dbReference type="Gene3D" id="2.130.10.10">
    <property type="entry name" value="YVTN repeat-like/Quinoprotein amine dehydrogenase"/>
    <property type="match status" value="2"/>
</dbReference>
<dbReference type="InterPro" id="IPR007742">
    <property type="entry name" value="NosD_dom"/>
</dbReference>
<protein>
    <submittedName>
        <fullName evidence="3">Uncharacterized protein</fullName>
    </submittedName>
</protein>
<evidence type="ECO:0000259" key="1">
    <source>
        <dbReference type="Pfam" id="PF05048"/>
    </source>
</evidence>
<dbReference type="SUPFAM" id="SSF51126">
    <property type="entry name" value="Pectin lyase-like"/>
    <property type="match status" value="1"/>
</dbReference>
<evidence type="ECO:0000259" key="2">
    <source>
        <dbReference type="Pfam" id="PF13360"/>
    </source>
</evidence>
<dbReference type="InterPro" id="IPR015943">
    <property type="entry name" value="WD40/YVTN_repeat-like_dom_sf"/>
</dbReference>
<dbReference type="InterPro" id="IPR011047">
    <property type="entry name" value="Quinoprotein_ADH-like_sf"/>
</dbReference>
<gene>
    <name evidence="3" type="ORF">GSUB_11785</name>
</gene>
<dbReference type="SMART" id="SM00564">
    <property type="entry name" value="PQQ"/>
    <property type="match status" value="6"/>
</dbReference>
<sequence>MLIVLLVVSAGCLPQPVSPDLSSRPETASREPVRLSGDVHLTEDTFWNDSIVIDGTVHLSKGKTLTIAPGTDIAFVRRDADQDGLGDARLMIDGELVAVGTPAAPIRFHSAEAAPRPGDWLEIHVDFSPRIELRYCEIRHSAHGLHAHFTKGVVEDCVLAENIDGTRLGRSRFTLRNNLIEHNIGKGINFRDSRVEIRKNILRYNRVGIFLFEKDQDSLIQDNNFYDNDLHLRLGDFFTGHLTLSHNWWQGAEAAEAASRIHDRGEDPQIGTVGIAPAGQWIEGSGPRDDLSLTSLWQRETGGFVDALSADDDDTLYAGSWDGTLRALDLNGSVLWTRPLGDVIDAAPAAQDDRLFVQTWGRRVYALDRDNGEILWQWSYPPSAADDHRQGALVTRGDLLLVPTWNGTLYALSLGNGDPRWSLDLGAALRAAPSLDAEALWIGNVHGEVFKIGPAGEILYRSGLGAAVLTPAAISDGGPVFLTRDGVLTALAHDGAVLWRKELGEVCFYAAPVLTGDSMFVATAGGSLWKIDVRNGSVLWRAHLSGAGYATPVVHGGRVYVGDNEGTLQVFNADSGGLLVKQDLPAAIQGGPLVRGEFLAVGVRDGVVHLFRISPSVAIGVSSEVF</sequence>
<accession>A0A0B5FU35</accession>
<keyword evidence="4" id="KW-1185">Reference proteome</keyword>
<dbReference type="Proteomes" id="UP000035036">
    <property type="component" value="Chromosome"/>
</dbReference>
<dbReference type="PANTHER" id="PTHR34512:SF30">
    <property type="entry name" value="OUTER MEMBRANE PROTEIN ASSEMBLY FACTOR BAMB"/>
    <property type="match status" value="1"/>
</dbReference>